<reference evidence="9 10" key="1">
    <citation type="submission" date="2019-02" db="EMBL/GenBank/DDBJ databases">
        <title>Genome sequencing of the rare red list fungi Dentipellis fragilis.</title>
        <authorList>
            <person name="Buettner E."/>
            <person name="Kellner H."/>
        </authorList>
    </citation>
    <scope>NUCLEOTIDE SEQUENCE [LARGE SCALE GENOMIC DNA]</scope>
    <source>
        <strain evidence="9 10">DSM 105465</strain>
    </source>
</reference>
<feature type="region of interest" description="Disordered" evidence="6">
    <location>
        <begin position="1"/>
        <end position="22"/>
    </location>
</feature>
<evidence type="ECO:0000256" key="1">
    <source>
        <dbReference type="ARBA" id="ARBA00004141"/>
    </source>
</evidence>
<dbReference type="GO" id="GO:0022857">
    <property type="term" value="F:transmembrane transporter activity"/>
    <property type="evidence" value="ECO:0007669"/>
    <property type="project" value="InterPro"/>
</dbReference>
<feature type="transmembrane region" description="Helical" evidence="7">
    <location>
        <begin position="160"/>
        <end position="177"/>
    </location>
</feature>
<keyword evidence="10" id="KW-1185">Reference proteome</keyword>
<dbReference type="Proteomes" id="UP000298327">
    <property type="component" value="Unassembled WGS sequence"/>
</dbReference>
<dbReference type="FunFam" id="1.20.1250.20:FF:000034">
    <property type="entry name" value="MFS general substrate transporter"/>
    <property type="match status" value="1"/>
</dbReference>
<evidence type="ECO:0000256" key="2">
    <source>
        <dbReference type="ARBA" id="ARBA00022448"/>
    </source>
</evidence>
<feature type="compositionally biased region" description="Low complexity" evidence="6">
    <location>
        <begin position="1"/>
        <end position="13"/>
    </location>
</feature>
<comment type="subcellular location">
    <subcellularLocation>
        <location evidence="1">Membrane</location>
        <topology evidence="1">Multi-pass membrane protein</topology>
    </subcellularLocation>
</comment>
<feature type="transmembrane region" description="Helical" evidence="7">
    <location>
        <begin position="222"/>
        <end position="244"/>
    </location>
</feature>
<dbReference type="SUPFAM" id="SSF103473">
    <property type="entry name" value="MFS general substrate transporter"/>
    <property type="match status" value="1"/>
</dbReference>
<dbReference type="OrthoDB" id="2985014at2759"/>
<feature type="transmembrane region" description="Helical" evidence="7">
    <location>
        <begin position="129"/>
        <end position="148"/>
    </location>
</feature>
<dbReference type="PANTHER" id="PTHR43791:SF85">
    <property type="entry name" value="TRANSPORTER, PUTATIVE (AFU_ORTHOLOGUE AFUA_6G00710)-RELATED"/>
    <property type="match status" value="1"/>
</dbReference>
<protein>
    <recommendedName>
        <fullName evidence="8">Major facilitator superfamily (MFS) profile domain-containing protein</fullName>
    </recommendedName>
</protein>
<evidence type="ECO:0000256" key="3">
    <source>
        <dbReference type="ARBA" id="ARBA00022692"/>
    </source>
</evidence>
<evidence type="ECO:0000256" key="4">
    <source>
        <dbReference type="ARBA" id="ARBA00022989"/>
    </source>
</evidence>
<dbReference type="InterPro" id="IPR036259">
    <property type="entry name" value="MFS_trans_sf"/>
</dbReference>
<keyword evidence="2" id="KW-0813">Transport</keyword>
<evidence type="ECO:0000313" key="9">
    <source>
        <dbReference type="EMBL" id="TFY70494.1"/>
    </source>
</evidence>
<evidence type="ECO:0000256" key="7">
    <source>
        <dbReference type="SAM" id="Phobius"/>
    </source>
</evidence>
<dbReference type="FunFam" id="1.20.1250.20:FF:000013">
    <property type="entry name" value="MFS general substrate transporter"/>
    <property type="match status" value="1"/>
</dbReference>
<dbReference type="InterPro" id="IPR020846">
    <property type="entry name" value="MFS_dom"/>
</dbReference>
<name>A0A4Y9Z7T7_9AGAM</name>
<keyword evidence="3 7" id="KW-0812">Transmembrane</keyword>
<dbReference type="Pfam" id="PF07690">
    <property type="entry name" value="MFS_1"/>
    <property type="match status" value="1"/>
</dbReference>
<dbReference type="Gene3D" id="1.20.1250.20">
    <property type="entry name" value="MFS general substrate transporter like domains"/>
    <property type="match status" value="2"/>
</dbReference>
<dbReference type="AlphaFoldDB" id="A0A4Y9Z7T7"/>
<feature type="domain" description="Major facilitator superfamily (MFS) profile" evidence="8">
    <location>
        <begin position="63"/>
        <end position="474"/>
    </location>
</feature>
<dbReference type="PROSITE" id="PS50850">
    <property type="entry name" value="MFS"/>
    <property type="match status" value="1"/>
</dbReference>
<evidence type="ECO:0000256" key="5">
    <source>
        <dbReference type="ARBA" id="ARBA00023136"/>
    </source>
</evidence>
<feature type="transmembrane region" description="Helical" evidence="7">
    <location>
        <begin position="334"/>
        <end position="351"/>
    </location>
</feature>
<keyword evidence="5 7" id="KW-0472">Membrane</keyword>
<proteinExistence type="predicted"/>
<evidence type="ECO:0000259" key="8">
    <source>
        <dbReference type="PROSITE" id="PS50850"/>
    </source>
</evidence>
<feature type="transmembrane region" description="Helical" evidence="7">
    <location>
        <begin position="294"/>
        <end position="314"/>
    </location>
</feature>
<sequence>MSRTTSPSDPPDSLSKQSNKLRSHEDLGMQEKHMPHMDSDTELVGVVDKHVERMAQLKVDLLIVPLVGMYYFLSFLDRSNIGNARIAGLEKQLKMTDHQYSTALTITYVPYIVAELPMNLLMKRLGANITLPVMVTLWGMVCACQGAVKSYGGLLACRFFLGALEGGLFPGIVLYMSSFYKRHAMQLRFAMMFSVTSLAGAFSGLLAAAIQNMNGMRGLSGWAWIFILEGVFTTLFGIVSFFLIPVSPSTMWLLNPEERVTHTRALADDWSGDEEHEVFSWSEVASAITNAPHVLLNCLPLFASGLTLFGLANFTPTIVNALGHSATQSQLLSVPPYACSFVFSIVAAYFSDRYRQRGAMAIFCALIALVGYAIFIATPNKHANYGALFLQIIGVYSIPPCLSTWQANNVQPHYRRATAVALAFMSTNLGGIVSTWIFIGPPRFRDASIVNLSFILALGVSAGIIVLYLKRQNRAKREAVVRLLQEHGDGTEPGGWDSREERARLGDRHPRFEYTL</sequence>
<gene>
    <name evidence="9" type="ORF">EVG20_g2508</name>
</gene>
<dbReference type="GO" id="GO:0016020">
    <property type="term" value="C:membrane"/>
    <property type="evidence" value="ECO:0007669"/>
    <property type="project" value="UniProtKB-SubCell"/>
</dbReference>
<feature type="transmembrane region" description="Helical" evidence="7">
    <location>
        <begin position="358"/>
        <end position="377"/>
    </location>
</feature>
<evidence type="ECO:0000313" key="10">
    <source>
        <dbReference type="Proteomes" id="UP000298327"/>
    </source>
</evidence>
<comment type="caution">
    <text evidence="9">The sequence shown here is derived from an EMBL/GenBank/DDBJ whole genome shotgun (WGS) entry which is preliminary data.</text>
</comment>
<dbReference type="EMBL" id="SEOQ01000099">
    <property type="protein sequence ID" value="TFY70494.1"/>
    <property type="molecule type" value="Genomic_DNA"/>
</dbReference>
<feature type="transmembrane region" description="Helical" evidence="7">
    <location>
        <begin position="451"/>
        <end position="469"/>
    </location>
</feature>
<dbReference type="STRING" id="205917.A0A4Y9Z7T7"/>
<dbReference type="InterPro" id="IPR011701">
    <property type="entry name" value="MFS"/>
</dbReference>
<feature type="transmembrane region" description="Helical" evidence="7">
    <location>
        <begin position="383"/>
        <end position="405"/>
    </location>
</feature>
<feature type="transmembrane region" description="Helical" evidence="7">
    <location>
        <begin position="417"/>
        <end position="439"/>
    </location>
</feature>
<organism evidence="9 10">
    <name type="scientific">Dentipellis fragilis</name>
    <dbReference type="NCBI Taxonomy" id="205917"/>
    <lineage>
        <taxon>Eukaryota</taxon>
        <taxon>Fungi</taxon>
        <taxon>Dikarya</taxon>
        <taxon>Basidiomycota</taxon>
        <taxon>Agaricomycotina</taxon>
        <taxon>Agaricomycetes</taxon>
        <taxon>Russulales</taxon>
        <taxon>Hericiaceae</taxon>
        <taxon>Dentipellis</taxon>
    </lineage>
</organism>
<feature type="transmembrane region" description="Helical" evidence="7">
    <location>
        <begin position="189"/>
        <end position="210"/>
    </location>
</feature>
<dbReference type="PANTHER" id="PTHR43791">
    <property type="entry name" value="PERMEASE-RELATED"/>
    <property type="match status" value="1"/>
</dbReference>
<accession>A0A4Y9Z7T7</accession>
<evidence type="ECO:0000256" key="6">
    <source>
        <dbReference type="SAM" id="MobiDB-lite"/>
    </source>
</evidence>
<keyword evidence="4 7" id="KW-1133">Transmembrane helix</keyword>
<feature type="transmembrane region" description="Helical" evidence="7">
    <location>
        <begin position="59"/>
        <end position="76"/>
    </location>
</feature>